<dbReference type="InterPro" id="IPR050879">
    <property type="entry name" value="Acyltransferase_3"/>
</dbReference>
<reference evidence="3 4" key="1">
    <citation type="submission" date="2020-05" db="EMBL/GenBank/DDBJ databases">
        <title>Genome sequencing of Spirosoma sp. TS118.</title>
        <authorList>
            <person name="Lee J.-H."/>
            <person name="Jeong S."/>
            <person name="Zhao L."/>
            <person name="Jung J.-H."/>
            <person name="Kim M.-K."/>
            <person name="Lim S."/>
        </authorList>
    </citation>
    <scope>NUCLEOTIDE SEQUENCE [LARGE SCALE GENOMIC DNA]</scope>
    <source>
        <strain evidence="3 4">TS118</strain>
    </source>
</reference>
<dbReference type="KEGG" id="stae:HNV11_03505"/>
<sequence>MPILTVNTSITPDINRSDKLALIQLFRGLAALIVLLYHTSTLYATNLNHSVLNNSFKFGKAGVDFFFVLSGFIIYTIHQHDLGVKDRVYYFISKRLIRIFPLYWLMLIPKLLIKTYSALTILGALFLLPHPQSPVLNVSWTLSYELFFYACFSLLIFNKSSSLKYLLLSYGGFIFLYWTSGLLLGDVPKLLHSSHSFIISYHHTEFLFGLAAAYLFSHSLLTQFRYWLLASGLVLFVTASLYTVINVNQIALEQGVDLITRSEDLKTVTENYSYLFFGIPSFLIILGSAHIDKLDKWNVPTGLLFIGNASYAIYLTHSSLINAETLLLKSIWPHNLAITVLPIMLVALLFGMLVHRYIETPILNKLNHTIKRFKVARPTL</sequence>
<name>A0A6M5Y4Y4_9BACT</name>
<keyword evidence="1" id="KW-0472">Membrane</keyword>
<feature type="transmembrane region" description="Helical" evidence="1">
    <location>
        <begin position="197"/>
        <end position="216"/>
    </location>
</feature>
<dbReference type="InterPro" id="IPR002656">
    <property type="entry name" value="Acyl_transf_3_dom"/>
</dbReference>
<dbReference type="AlphaFoldDB" id="A0A6M5Y4Y4"/>
<keyword evidence="1" id="KW-0812">Transmembrane</keyword>
<gene>
    <name evidence="3" type="ORF">HNV11_03505</name>
</gene>
<accession>A0A6M5Y4Y4</accession>
<dbReference type="EMBL" id="CP053435">
    <property type="protein sequence ID" value="QJW88504.1"/>
    <property type="molecule type" value="Genomic_DNA"/>
</dbReference>
<feature type="transmembrane region" description="Helical" evidence="1">
    <location>
        <begin position="272"/>
        <end position="290"/>
    </location>
</feature>
<dbReference type="Proteomes" id="UP000502756">
    <property type="component" value="Chromosome"/>
</dbReference>
<protein>
    <submittedName>
        <fullName evidence="3">Acyltransferase</fullName>
    </submittedName>
</protein>
<feature type="transmembrane region" description="Helical" evidence="1">
    <location>
        <begin position="336"/>
        <end position="358"/>
    </location>
</feature>
<evidence type="ECO:0000313" key="4">
    <source>
        <dbReference type="Proteomes" id="UP000502756"/>
    </source>
</evidence>
<dbReference type="GO" id="GO:0016747">
    <property type="term" value="F:acyltransferase activity, transferring groups other than amino-acyl groups"/>
    <property type="evidence" value="ECO:0007669"/>
    <property type="project" value="InterPro"/>
</dbReference>
<keyword evidence="3" id="KW-0012">Acyltransferase</keyword>
<organism evidence="3 4">
    <name type="scientific">Spirosoma taeanense</name>
    <dbReference type="NCBI Taxonomy" id="2735870"/>
    <lineage>
        <taxon>Bacteria</taxon>
        <taxon>Pseudomonadati</taxon>
        <taxon>Bacteroidota</taxon>
        <taxon>Cytophagia</taxon>
        <taxon>Cytophagales</taxon>
        <taxon>Cytophagaceae</taxon>
        <taxon>Spirosoma</taxon>
    </lineage>
</organism>
<feature type="transmembrane region" description="Helical" evidence="1">
    <location>
        <begin position="228"/>
        <end position="252"/>
    </location>
</feature>
<keyword evidence="1" id="KW-1133">Transmembrane helix</keyword>
<feature type="transmembrane region" description="Helical" evidence="1">
    <location>
        <begin position="99"/>
        <end position="128"/>
    </location>
</feature>
<feature type="transmembrane region" description="Helical" evidence="1">
    <location>
        <begin position="58"/>
        <end position="78"/>
    </location>
</feature>
<evidence type="ECO:0000259" key="2">
    <source>
        <dbReference type="Pfam" id="PF01757"/>
    </source>
</evidence>
<keyword evidence="4" id="KW-1185">Reference proteome</keyword>
<feature type="transmembrane region" description="Helical" evidence="1">
    <location>
        <begin position="297"/>
        <end position="316"/>
    </location>
</feature>
<proteinExistence type="predicted"/>
<dbReference type="PANTHER" id="PTHR23028">
    <property type="entry name" value="ACETYLTRANSFERASE"/>
    <property type="match status" value="1"/>
</dbReference>
<feature type="transmembrane region" description="Helical" evidence="1">
    <location>
        <begin position="20"/>
        <end position="38"/>
    </location>
</feature>
<dbReference type="GO" id="GO:0016020">
    <property type="term" value="C:membrane"/>
    <property type="evidence" value="ECO:0007669"/>
    <property type="project" value="TreeGrafter"/>
</dbReference>
<dbReference type="PANTHER" id="PTHR23028:SF131">
    <property type="entry name" value="BLR2367 PROTEIN"/>
    <property type="match status" value="1"/>
</dbReference>
<dbReference type="GO" id="GO:0000271">
    <property type="term" value="P:polysaccharide biosynthetic process"/>
    <property type="evidence" value="ECO:0007669"/>
    <property type="project" value="TreeGrafter"/>
</dbReference>
<evidence type="ECO:0000256" key="1">
    <source>
        <dbReference type="SAM" id="Phobius"/>
    </source>
</evidence>
<keyword evidence="3" id="KW-0808">Transferase</keyword>
<feature type="transmembrane region" description="Helical" evidence="1">
    <location>
        <begin position="140"/>
        <end position="158"/>
    </location>
</feature>
<dbReference type="Pfam" id="PF01757">
    <property type="entry name" value="Acyl_transf_3"/>
    <property type="match status" value="1"/>
</dbReference>
<evidence type="ECO:0000313" key="3">
    <source>
        <dbReference type="EMBL" id="QJW88504.1"/>
    </source>
</evidence>
<feature type="domain" description="Acyltransferase 3" evidence="2">
    <location>
        <begin position="23"/>
        <end position="353"/>
    </location>
</feature>
<feature type="transmembrane region" description="Helical" evidence="1">
    <location>
        <begin position="165"/>
        <end position="185"/>
    </location>
</feature>